<dbReference type="EC" id="3.2.1.14" evidence="4"/>
<protein>
    <recommendedName>
        <fullName evidence="4">chitinase</fullName>
        <ecNumber evidence="4">3.2.1.14</ecNumber>
    </recommendedName>
</protein>
<evidence type="ECO:0000256" key="4">
    <source>
        <dbReference type="ARBA" id="ARBA00012729"/>
    </source>
</evidence>
<keyword evidence="9" id="KW-0843">Virulence</keyword>
<dbReference type="Gene3D" id="3.10.50.10">
    <property type="match status" value="1"/>
</dbReference>
<keyword evidence="12" id="KW-0624">Polysaccharide degradation</keyword>
<evidence type="ECO:0000313" key="17">
    <source>
        <dbReference type="Proteomes" id="UP000756346"/>
    </source>
</evidence>
<evidence type="ECO:0000259" key="15">
    <source>
        <dbReference type="PROSITE" id="PS51910"/>
    </source>
</evidence>
<dbReference type="SUPFAM" id="SSF54556">
    <property type="entry name" value="Chitinase insertion domain"/>
    <property type="match status" value="1"/>
</dbReference>
<dbReference type="InterPro" id="IPR001223">
    <property type="entry name" value="Glyco_hydro18_cat"/>
</dbReference>
<keyword evidence="5" id="KW-0964">Secreted</keyword>
<keyword evidence="7 13" id="KW-0378">Hydrolase</keyword>
<dbReference type="EMBL" id="JAGTJQ010000001">
    <property type="protein sequence ID" value="KAH7041443.1"/>
    <property type="molecule type" value="Genomic_DNA"/>
</dbReference>
<dbReference type="Gene3D" id="3.10.350.10">
    <property type="entry name" value="LysM domain"/>
    <property type="match status" value="2"/>
</dbReference>
<dbReference type="CDD" id="cd00035">
    <property type="entry name" value="ChtBD1"/>
    <property type="match status" value="1"/>
</dbReference>
<evidence type="ECO:0000256" key="2">
    <source>
        <dbReference type="ARBA" id="ARBA00004613"/>
    </source>
</evidence>
<dbReference type="Proteomes" id="UP000756346">
    <property type="component" value="Unassembled WGS sequence"/>
</dbReference>
<dbReference type="CDD" id="cd02878">
    <property type="entry name" value="GH18_zymocin_alpha"/>
    <property type="match status" value="1"/>
</dbReference>
<evidence type="ECO:0000256" key="8">
    <source>
        <dbReference type="ARBA" id="ARBA00023024"/>
    </source>
</evidence>
<dbReference type="Gene3D" id="3.30.60.10">
    <property type="entry name" value="Endochitinase-like"/>
    <property type="match status" value="1"/>
</dbReference>
<name>A0A9P9BWI3_9PEZI</name>
<keyword evidence="6" id="KW-0147">Chitin-binding</keyword>
<dbReference type="InterPro" id="IPR011583">
    <property type="entry name" value="Chitinase_II/V-like_cat"/>
</dbReference>
<evidence type="ECO:0000256" key="12">
    <source>
        <dbReference type="ARBA" id="ARBA00023326"/>
    </source>
</evidence>
<evidence type="ECO:0000256" key="11">
    <source>
        <dbReference type="ARBA" id="ARBA00023295"/>
    </source>
</evidence>
<keyword evidence="10" id="KW-0119">Carbohydrate metabolism</keyword>
<sequence>MWHADDVAVASINERPFPDMLQAVRHLKEYLGAEAPSCHEKILFIYLRGTLVGLFSGSRVDHHETSASILDQFSDQLQQNQDALLSSTSGRMATLDLCNKQSSTGDIFGVVAHINADFAAVQQVMRGWHDAKCATDQSTPSGWYTKSLNETLIWAYPTAVVHGTPLNDTRSLRGSTSSLIRRADCRSITVEAGDDCPKLAKRCGLAAFAFESFNKATKDLCSTLKKGQPVCCSSGSLPDIKPKPGADGVCAYYDVESGFGCYEIAAKHGITVDDLSLFNKKTWGWAGCNAIQNSQRVCVSKGNPPMPHQDPNAVCGPTVKGSKPPSGDEELADLNPCPLSVCCNVWGNCGTDKDFCVVNRASTGNPGTSKPGANSCVANCGMDIINNSTAPAQYRKIGYFEGWNQERKCLHMHVNDIDSSYTHVHFAFAEISPSLQVSIPANTKTQWDAFINQETGSNGYKKILAFGGWAFSNDPATSHMFRLAFSPSNRETFATNVVNFLVSAGIDGLDFDWEYPGADDIEGSQPGEKDDGDNYYEFLKLVRGKLPKGKSLSIATASSYWYLRGFPIKKMATVLDYIVYMTYDLHGQWDAGNKWGSSGCPGGNCLRSHINATETHSSLVMITKAGVPSHKVVVGITSYGRSFKMASAGCRGPDCTFLGDNGNSLAKKGRCTDTAGYISDFEIGEIVDKGGLIKTWYDDKTDSDYLVYEATEWVAYMGNATKQRRMAQYKRMNFGGTSDWAIDLQ</sequence>
<dbReference type="GO" id="GO:0005576">
    <property type="term" value="C:extracellular region"/>
    <property type="evidence" value="ECO:0007669"/>
    <property type="project" value="UniProtKB-SubCell"/>
</dbReference>
<dbReference type="PROSITE" id="PS01095">
    <property type="entry name" value="GH18_1"/>
    <property type="match status" value="1"/>
</dbReference>
<dbReference type="InterPro" id="IPR036861">
    <property type="entry name" value="Endochitinase-like_sf"/>
</dbReference>
<evidence type="ECO:0000313" key="16">
    <source>
        <dbReference type="EMBL" id="KAH7041443.1"/>
    </source>
</evidence>
<dbReference type="GO" id="GO:0008843">
    <property type="term" value="F:endochitinase activity"/>
    <property type="evidence" value="ECO:0007669"/>
    <property type="project" value="UniProtKB-EC"/>
</dbReference>
<dbReference type="OrthoDB" id="73875at2759"/>
<dbReference type="InterPro" id="IPR001579">
    <property type="entry name" value="Glyco_hydro_18_chit_AS"/>
</dbReference>
<dbReference type="InterPro" id="IPR018392">
    <property type="entry name" value="LysM"/>
</dbReference>
<keyword evidence="8" id="KW-0146">Chitin degradation</keyword>
<feature type="domain" description="GH18" evidence="15">
    <location>
        <begin position="394"/>
        <end position="745"/>
    </location>
</feature>
<accession>A0A9P9BWI3</accession>
<dbReference type="PANTHER" id="PTHR47700:SF2">
    <property type="entry name" value="CHITINASE"/>
    <property type="match status" value="1"/>
</dbReference>
<evidence type="ECO:0000256" key="5">
    <source>
        <dbReference type="ARBA" id="ARBA00022525"/>
    </source>
</evidence>
<dbReference type="AlphaFoldDB" id="A0A9P9BWI3"/>
<proteinExistence type="inferred from homology"/>
<dbReference type="RefSeq" id="XP_046019498.1">
    <property type="nucleotide sequence ID" value="XM_046149203.1"/>
</dbReference>
<comment type="subcellular location">
    <subcellularLocation>
        <location evidence="2">Secreted</location>
    </subcellularLocation>
</comment>
<feature type="domain" description="LysM" evidence="14">
    <location>
        <begin position="251"/>
        <end position="299"/>
    </location>
</feature>
<dbReference type="GO" id="GO:0008061">
    <property type="term" value="F:chitin binding"/>
    <property type="evidence" value="ECO:0007669"/>
    <property type="project" value="UniProtKB-KW"/>
</dbReference>
<dbReference type="InterPro" id="IPR017853">
    <property type="entry name" value="GH"/>
</dbReference>
<evidence type="ECO:0000256" key="10">
    <source>
        <dbReference type="ARBA" id="ARBA00023277"/>
    </source>
</evidence>
<dbReference type="SMART" id="SM00636">
    <property type="entry name" value="Glyco_18"/>
    <property type="match status" value="1"/>
</dbReference>
<comment type="caution">
    <text evidence="16">The sequence shown here is derived from an EMBL/GenBank/DDBJ whole genome shotgun (WGS) entry which is preliminary data.</text>
</comment>
<dbReference type="Gene3D" id="3.20.20.80">
    <property type="entry name" value="Glycosidases"/>
    <property type="match status" value="1"/>
</dbReference>
<evidence type="ECO:0000256" key="9">
    <source>
        <dbReference type="ARBA" id="ARBA00023026"/>
    </source>
</evidence>
<dbReference type="GO" id="GO:0000272">
    <property type="term" value="P:polysaccharide catabolic process"/>
    <property type="evidence" value="ECO:0007669"/>
    <property type="project" value="UniProtKB-KW"/>
</dbReference>
<evidence type="ECO:0000256" key="6">
    <source>
        <dbReference type="ARBA" id="ARBA00022669"/>
    </source>
</evidence>
<dbReference type="InterPro" id="IPR029070">
    <property type="entry name" value="Chitinase_insertion_sf"/>
</dbReference>
<dbReference type="GeneID" id="70178749"/>
<evidence type="ECO:0000256" key="1">
    <source>
        <dbReference type="ARBA" id="ARBA00000822"/>
    </source>
</evidence>
<evidence type="ECO:0000256" key="7">
    <source>
        <dbReference type="ARBA" id="ARBA00022801"/>
    </source>
</evidence>
<evidence type="ECO:0000256" key="13">
    <source>
        <dbReference type="RuleBase" id="RU000489"/>
    </source>
</evidence>
<gene>
    <name evidence="16" type="ORF">B0I36DRAFT_233102</name>
</gene>
<dbReference type="SUPFAM" id="SSF57016">
    <property type="entry name" value="Plant lectins/antimicrobial peptides"/>
    <property type="match status" value="1"/>
</dbReference>
<dbReference type="PROSITE" id="PS51910">
    <property type="entry name" value="GH18_2"/>
    <property type="match status" value="1"/>
</dbReference>
<evidence type="ECO:0000259" key="14">
    <source>
        <dbReference type="PROSITE" id="PS51782"/>
    </source>
</evidence>
<comment type="catalytic activity">
    <reaction evidence="1">
        <text>Random endo-hydrolysis of N-acetyl-beta-D-glucosaminide (1-&gt;4)-beta-linkages in chitin and chitodextrins.</text>
        <dbReference type="EC" id="3.2.1.14"/>
    </reaction>
</comment>
<dbReference type="PANTHER" id="PTHR47700">
    <property type="entry name" value="V CHITINASE, PUTATIVE (AFU_ORTHOLOGUE AFUA_6G13720)-RELATED"/>
    <property type="match status" value="1"/>
</dbReference>
<dbReference type="InterPro" id="IPR036779">
    <property type="entry name" value="LysM_dom_sf"/>
</dbReference>
<feature type="domain" description="LysM" evidence="14">
    <location>
        <begin position="186"/>
        <end position="232"/>
    </location>
</feature>
<dbReference type="GO" id="GO:0006032">
    <property type="term" value="P:chitin catabolic process"/>
    <property type="evidence" value="ECO:0007669"/>
    <property type="project" value="UniProtKB-KW"/>
</dbReference>
<organism evidence="16 17">
    <name type="scientific">Microdochium trichocladiopsis</name>
    <dbReference type="NCBI Taxonomy" id="1682393"/>
    <lineage>
        <taxon>Eukaryota</taxon>
        <taxon>Fungi</taxon>
        <taxon>Dikarya</taxon>
        <taxon>Ascomycota</taxon>
        <taxon>Pezizomycotina</taxon>
        <taxon>Sordariomycetes</taxon>
        <taxon>Xylariomycetidae</taxon>
        <taxon>Xylariales</taxon>
        <taxon>Microdochiaceae</taxon>
        <taxon>Microdochium</taxon>
    </lineage>
</organism>
<reference evidence="16" key="1">
    <citation type="journal article" date="2021" name="Nat. Commun.">
        <title>Genetic determinants of endophytism in the Arabidopsis root mycobiome.</title>
        <authorList>
            <person name="Mesny F."/>
            <person name="Miyauchi S."/>
            <person name="Thiergart T."/>
            <person name="Pickel B."/>
            <person name="Atanasova L."/>
            <person name="Karlsson M."/>
            <person name="Huettel B."/>
            <person name="Barry K.W."/>
            <person name="Haridas S."/>
            <person name="Chen C."/>
            <person name="Bauer D."/>
            <person name="Andreopoulos W."/>
            <person name="Pangilinan J."/>
            <person name="LaButti K."/>
            <person name="Riley R."/>
            <person name="Lipzen A."/>
            <person name="Clum A."/>
            <person name="Drula E."/>
            <person name="Henrissat B."/>
            <person name="Kohler A."/>
            <person name="Grigoriev I.V."/>
            <person name="Martin F.M."/>
            <person name="Hacquard S."/>
        </authorList>
    </citation>
    <scope>NUCLEOTIDE SEQUENCE</scope>
    <source>
        <strain evidence="16">MPI-CAGE-CH-0230</strain>
    </source>
</reference>
<keyword evidence="17" id="KW-1185">Reference proteome</keyword>
<keyword evidence="11 13" id="KW-0326">Glycosidase</keyword>
<evidence type="ECO:0000256" key="3">
    <source>
        <dbReference type="ARBA" id="ARBA00008682"/>
    </source>
</evidence>
<dbReference type="PROSITE" id="PS51782">
    <property type="entry name" value="LYSM"/>
    <property type="match status" value="2"/>
</dbReference>
<dbReference type="SUPFAM" id="SSF51445">
    <property type="entry name" value="(Trans)glycosidases"/>
    <property type="match status" value="1"/>
</dbReference>
<feature type="non-terminal residue" evidence="16">
    <location>
        <position position="1"/>
    </location>
</feature>
<dbReference type="InterPro" id="IPR053214">
    <property type="entry name" value="LysM12-like"/>
</dbReference>
<comment type="similarity">
    <text evidence="3">Belongs to the glycosyl hydrolase 18 family. Chitinase class V subfamily.</text>
</comment>
<dbReference type="Pfam" id="PF00704">
    <property type="entry name" value="Glyco_hydro_18"/>
    <property type="match status" value="1"/>
</dbReference>